<dbReference type="PANTHER" id="PTHR30619">
    <property type="entry name" value="DNA INTERNALIZATION/COMPETENCE PROTEIN COMEC/REC2"/>
    <property type="match status" value="1"/>
</dbReference>
<comment type="subcellular location">
    <subcellularLocation>
        <location evidence="1">Cell membrane</location>
        <topology evidence="1">Multi-pass membrane protein</topology>
    </subcellularLocation>
</comment>
<feature type="transmembrane region" description="Helical" evidence="6">
    <location>
        <begin position="113"/>
        <end position="133"/>
    </location>
</feature>
<evidence type="ECO:0000313" key="8">
    <source>
        <dbReference type="EMBL" id="KKT45644.1"/>
    </source>
</evidence>
<dbReference type="GO" id="GO:0005886">
    <property type="term" value="C:plasma membrane"/>
    <property type="evidence" value="ECO:0007669"/>
    <property type="project" value="UniProtKB-SubCell"/>
</dbReference>
<evidence type="ECO:0000256" key="1">
    <source>
        <dbReference type="ARBA" id="ARBA00004651"/>
    </source>
</evidence>
<keyword evidence="4 6" id="KW-1133">Transmembrane helix</keyword>
<reference evidence="8 9" key="1">
    <citation type="journal article" date="2015" name="Nature">
        <title>rRNA introns, odd ribosomes, and small enigmatic genomes across a large radiation of phyla.</title>
        <authorList>
            <person name="Brown C.T."/>
            <person name="Hug L.A."/>
            <person name="Thomas B.C."/>
            <person name="Sharon I."/>
            <person name="Castelle C.J."/>
            <person name="Singh A."/>
            <person name="Wilkins M.J."/>
            <person name="Williams K.H."/>
            <person name="Banfield J.F."/>
        </authorList>
    </citation>
    <scope>NUCLEOTIDE SEQUENCE [LARGE SCALE GENOMIC DNA]</scope>
</reference>
<feature type="transmembrane region" description="Helical" evidence="6">
    <location>
        <begin position="140"/>
        <end position="158"/>
    </location>
</feature>
<feature type="transmembrane region" description="Helical" evidence="6">
    <location>
        <begin position="188"/>
        <end position="207"/>
    </location>
</feature>
<evidence type="ECO:0000313" key="9">
    <source>
        <dbReference type="Proteomes" id="UP000034128"/>
    </source>
</evidence>
<dbReference type="EMBL" id="LCIA01000002">
    <property type="protein sequence ID" value="KKT45644.1"/>
    <property type="molecule type" value="Genomic_DNA"/>
</dbReference>
<proteinExistence type="predicted"/>
<feature type="domain" description="ComEC/Rec2-related protein" evidence="7">
    <location>
        <begin position="104"/>
        <end position="358"/>
    </location>
</feature>
<dbReference type="InterPro" id="IPR052159">
    <property type="entry name" value="Competence_DNA_uptake"/>
</dbReference>
<accession>A0A0G1KCZ5</accession>
<feature type="transmembrane region" description="Helical" evidence="6">
    <location>
        <begin position="213"/>
        <end position="232"/>
    </location>
</feature>
<keyword evidence="3 6" id="KW-0812">Transmembrane</keyword>
<dbReference type="Proteomes" id="UP000034128">
    <property type="component" value="Unassembled WGS sequence"/>
</dbReference>
<dbReference type="AlphaFoldDB" id="A0A0G1KCZ5"/>
<protein>
    <submittedName>
        <fullName evidence="8">Internalization-related competence protein ComEC/Rec2 protein</fullName>
    </submittedName>
</protein>
<evidence type="ECO:0000256" key="3">
    <source>
        <dbReference type="ARBA" id="ARBA00022692"/>
    </source>
</evidence>
<sequence>MSKYVFACLILLAAYRISNHVGWQVSEFMSRLSSGSLGGSRAVDPCLGPGGDVVRINMYCDFVDFARKFKLKASTSIQASLPSPHSELVMGMVLGEDRLAQVPRYNDVLKTAGLIHVVVVSGYNITLVFSLFIKAVGSQYKLRNIVLGACLTFIYVGISGFGIPGLRSWVMGTIAVVFKYYGRPATGLKALVFSALVIVCLAPYQLFSVSFQLSFMATLGIMVIPDILNHIVGTLGIAKNTPLLSDFITSLSAQLAVCPILIYYFGSLSVVSFVANPLVLWVVPLCTILGGVLVASTLVSSFLSYLIALVIYPFLDLFVFASEFFASLPLSSISVSMNGFGVLIYYAFLLIILLAYRRRTLCGN</sequence>
<dbReference type="PANTHER" id="PTHR30619:SF7">
    <property type="entry name" value="BETA-LACTAMASE DOMAIN PROTEIN"/>
    <property type="match status" value="1"/>
</dbReference>
<comment type="caution">
    <text evidence="8">The sequence shown here is derived from an EMBL/GenBank/DDBJ whole genome shotgun (WGS) entry which is preliminary data.</text>
</comment>
<keyword evidence="5 6" id="KW-0472">Membrane</keyword>
<dbReference type="Pfam" id="PF03772">
    <property type="entry name" value="Competence"/>
    <property type="match status" value="1"/>
</dbReference>
<dbReference type="STRING" id="1619110.UW36_C0002G0031"/>
<evidence type="ECO:0000256" key="6">
    <source>
        <dbReference type="SAM" id="Phobius"/>
    </source>
</evidence>
<feature type="transmembrane region" description="Helical" evidence="6">
    <location>
        <begin position="333"/>
        <end position="356"/>
    </location>
</feature>
<evidence type="ECO:0000256" key="2">
    <source>
        <dbReference type="ARBA" id="ARBA00022475"/>
    </source>
</evidence>
<evidence type="ECO:0000259" key="7">
    <source>
        <dbReference type="Pfam" id="PF03772"/>
    </source>
</evidence>
<organism evidence="8 9">
    <name type="scientific">candidate division WWE3 bacterium GW2011_GWA2_44_16</name>
    <dbReference type="NCBI Taxonomy" id="1619110"/>
    <lineage>
        <taxon>Bacteria</taxon>
        <taxon>Katanobacteria</taxon>
    </lineage>
</organism>
<gene>
    <name evidence="8" type="ORF">UW36_C0002G0031</name>
</gene>
<evidence type="ECO:0000256" key="5">
    <source>
        <dbReference type="ARBA" id="ARBA00023136"/>
    </source>
</evidence>
<dbReference type="InterPro" id="IPR004477">
    <property type="entry name" value="ComEC_N"/>
</dbReference>
<dbReference type="NCBIfam" id="TIGR00360">
    <property type="entry name" value="ComEC_N-term"/>
    <property type="match status" value="1"/>
</dbReference>
<evidence type="ECO:0000256" key="4">
    <source>
        <dbReference type="ARBA" id="ARBA00022989"/>
    </source>
</evidence>
<name>A0A0G1KCZ5_UNCKA</name>
<keyword evidence="2" id="KW-1003">Cell membrane</keyword>